<evidence type="ECO:0000259" key="3">
    <source>
        <dbReference type="PROSITE" id="PS50076"/>
    </source>
</evidence>
<keyword evidence="1" id="KW-0143">Chaperone</keyword>
<dbReference type="STRING" id="228405.HNE_1302"/>
<accession>Q0C2M3</accession>
<dbReference type="eggNOG" id="COG2214">
    <property type="taxonomic scope" value="Bacteria"/>
</dbReference>
<dbReference type="CDD" id="cd10747">
    <property type="entry name" value="DnaJ_C"/>
    <property type="match status" value="1"/>
</dbReference>
<dbReference type="GO" id="GO:0005737">
    <property type="term" value="C:cytoplasm"/>
    <property type="evidence" value="ECO:0007669"/>
    <property type="project" value="TreeGrafter"/>
</dbReference>
<dbReference type="InterPro" id="IPR008971">
    <property type="entry name" value="HSP40/DnaJ_pept-bd"/>
</dbReference>
<dbReference type="EMBL" id="CP000158">
    <property type="protein sequence ID" value="ABI77635.1"/>
    <property type="molecule type" value="Genomic_DNA"/>
</dbReference>
<dbReference type="PRINTS" id="PR00625">
    <property type="entry name" value="JDOMAIN"/>
</dbReference>
<dbReference type="Proteomes" id="UP000001959">
    <property type="component" value="Chromosome"/>
</dbReference>
<dbReference type="InterPro" id="IPR002939">
    <property type="entry name" value="DnaJ_C"/>
</dbReference>
<dbReference type="InterPro" id="IPR036869">
    <property type="entry name" value="J_dom_sf"/>
</dbReference>
<dbReference type="GO" id="GO:0051082">
    <property type="term" value="F:unfolded protein binding"/>
    <property type="evidence" value="ECO:0007669"/>
    <property type="project" value="InterPro"/>
</dbReference>
<name>Q0C2M3_HYPNA</name>
<dbReference type="Gene3D" id="1.10.287.110">
    <property type="entry name" value="DnaJ domain"/>
    <property type="match status" value="1"/>
</dbReference>
<evidence type="ECO:0000256" key="1">
    <source>
        <dbReference type="ARBA" id="ARBA00023186"/>
    </source>
</evidence>
<protein>
    <submittedName>
        <fullName evidence="4">Putative dnaJ protein</fullName>
    </submittedName>
</protein>
<dbReference type="SUPFAM" id="SSF46565">
    <property type="entry name" value="Chaperone J-domain"/>
    <property type="match status" value="1"/>
</dbReference>
<feature type="domain" description="J" evidence="3">
    <location>
        <begin position="29"/>
        <end position="94"/>
    </location>
</feature>
<gene>
    <name evidence="4" type="ordered locus">HNE_1302</name>
</gene>
<evidence type="ECO:0000256" key="2">
    <source>
        <dbReference type="SAM" id="MobiDB-lite"/>
    </source>
</evidence>
<dbReference type="Pfam" id="PF00226">
    <property type="entry name" value="DnaJ"/>
    <property type="match status" value="1"/>
</dbReference>
<keyword evidence="5" id="KW-1185">Reference proteome</keyword>
<dbReference type="eggNOG" id="COG0484">
    <property type="taxonomic scope" value="Bacteria"/>
</dbReference>
<dbReference type="SUPFAM" id="SSF49493">
    <property type="entry name" value="HSP40/DnaJ peptide-binding domain"/>
    <property type="match status" value="2"/>
</dbReference>
<dbReference type="PROSITE" id="PS00636">
    <property type="entry name" value="DNAJ_1"/>
    <property type="match status" value="1"/>
</dbReference>
<dbReference type="InterPro" id="IPR018253">
    <property type="entry name" value="DnaJ_domain_CS"/>
</dbReference>
<dbReference type="CDD" id="cd06257">
    <property type="entry name" value="DnaJ"/>
    <property type="match status" value="1"/>
</dbReference>
<dbReference type="PANTHER" id="PTHR43096:SF52">
    <property type="entry name" value="DNAJ HOMOLOG 1, MITOCHONDRIAL-RELATED"/>
    <property type="match status" value="1"/>
</dbReference>
<dbReference type="HOGENOM" id="CLU_017633_0_0_5"/>
<dbReference type="InterPro" id="IPR001623">
    <property type="entry name" value="DnaJ_domain"/>
</dbReference>
<proteinExistence type="predicted"/>
<sequence length="310" mass="32911">MAFNPGRFALPVNPTVLGDPGRSPSLALDPYNVLGVPRTATEAEIKKAYRAKAKALHPDLHPNDEKKSDEFKRVSAAFEILGDAEKKAKFDRGEIDGDGNPRGFPGGGGPGDGYRWDTRGGGAAQGDPFEDILSGMFGGGGRRRNPGPMKGRDVRYRVEISFEDAVTGARRRMTMADGSALDVNIPAGITSGQVLRLKSQGQPSPTSGPPGDALLEVEVAASPIWTREGNHLRMSVPIDLKKAVLGGNVDVKTPSGTVSLKVPPGSNTGAQLRLKGKGVQASPPGDLYVRLEIMLADPKDEGLRRWAEKS</sequence>
<dbReference type="SMART" id="SM00271">
    <property type="entry name" value="DnaJ"/>
    <property type="match status" value="1"/>
</dbReference>
<dbReference type="AlphaFoldDB" id="Q0C2M3"/>
<evidence type="ECO:0000313" key="5">
    <source>
        <dbReference type="Proteomes" id="UP000001959"/>
    </source>
</evidence>
<organism evidence="4 5">
    <name type="scientific">Hyphomonas neptunium (strain ATCC 15444)</name>
    <dbReference type="NCBI Taxonomy" id="228405"/>
    <lineage>
        <taxon>Bacteria</taxon>
        <taxon>Pseudomonadati</taxon>
        <taxon>Pseudomonadota</taxon>
        <taxon>Alphaproteobacteria</taxon>
        <taxon>Hyphomonadales</taxon>
        <taxon>Hyphomonadaceae</taxon>
        <taxon>Hyphomonas</taxon>
    </lineage>
</organism>
<dbReference type="GO" id="GO:0042026">
    <property type="term" value="P:protein refolding"/>
    <property type="evidence" value="ECO:0007669"/>
    <property type="project" value="TreeGrafter"/>
</dbReference>
<dbReference type="Pfam" id="PF01556">
    <property type="entry name" value="DnaJ_C"/>
    <property type="match status" value="1"/>
</dbReference>
<evidence type="ECO:0000313" key="4">
    <source>
        <dbReference type="EMBL" id="ABI77635.1"/>
    </source>
</evidence>
<dbReference type="PANTHER" id="PTHR43096">
    <property type="entry name" value="DNAJ HOMOLOG 1, MITOCHONDRIAL-RELATED"/>
    <property type="match status" value="1"/>
</dbReference>
<reference evidence="4 5" key="1">
    <citation type="journal article" date="2006" name="J. Bacteriol.">
        <title>Comparative genomic evidence for a close relationship between the dimorphic prosthecate bacteria Hyphomonas neptunium and Caulobacter crescentus.</title>
        <authorList>
            <person name="Badger J.H."/>
            <person name="Hoover T.R."/>
            <person name="Brun Y.V."/>
            <person name="Weiner R.M."/>
            <person name="Laub M.T."/>
            <person name="Alexandre G."/>
            <person name="Mrazek J."/>
            <person name="Ren Q."/>
            <person name="Paulsen I.T."/>
            <person name="Nelson K.E."/>
            <person name="Khouri H.M."/>
            <person name="Radune D."/>
            <person name="Sosa J."/>
            <person name="Dodson R.J."/>
            <person name="Sullivan S.A."/>
            <person name="Rosovitz M.J."/>
            <person name="Madupu R."/>
            <person name="Brinkac L.M."/>
            <person name="Durkin A.S."/>
            <person name="Daugherty S.C."/>
            <person name="Kothari S.P."/>
            <person name="Giglio M.G."/>
            <person name="Zhou L."/>
            <person name="Haft D.H."/>
            <person name="Selengut J.D."/>
            <person name="Davidsen T.M."/>
            <person name="Yang Q."/>
            <person name="Zafar N."/>
            <person name="Ward N.L."/>
        </authorList>
    </citation>
    <scope>NUCLEOTIDE SEQUENCE [LARGE SCALE GENOMIC DNA]</scope>
    <source>
        <strain evidence="4 5">ATCC 15444</strain>
    </source>
</reference>
<dbReference type="PROSITE" id="PS50076">
    <property type="entry name" value="DNAJ_2"/>
    <property type="match status" value="1"/>
</dbReference>
<feature type="region of interest" description="Disordered" evidence="2">
    <location>
        <begin position="91"/>
        <end position="114"/>
    </location>
</feature>
<dbReference type="Gene3D" id="2.60.260.20">
    <property type="entry name" value="Urease metallochaperone UreE, N-terminal domain"/>
    <property type="match status" value="2"/>
</dbReference>
<dbReference type="KEGG" id="hne:HNE_1302"/>